<dbReference type="InterPro" id="IPR012347">
    <property type="entry name" value="Ferritin-like"/>
</dbReference>
<gene>
    <name evidence="5" type="ORF">MUN89_11580</name>
</gene>
<evidence type="ECO:0000256" key="2">
    <source>
        <dbReference type="ARBA" id="ARBA00024325"/>
    </source>
</evidence>
<dbReference type="Proteomes" id="UP000831787">
    <property type="component" value="Chromosome"/>
</dbReference>
<feature type="region of interest" description="Disordered" evidence="4">
    <location>
        <begin position="1"/>
        <end position="21"/>
    </location>
</feature>
<feature type="compositionally biased region" description="Polar residues" evidence="4">
    <location>
        <begin position="1"/>
        <end position="16"/>
    </location>
</feature>
<accession>A0ABY4EFD7</accession>
<evidence type="ECO:0000256" key="4">
    <source>
        <dbReference type="SAM" id="MobiDB-lite"/>
    </source>
</evidence>
<protein>
    <submittedName>
        <fullName evidence="5">Spore coat protein</fullName>
    </submittedName>
</protein>
<evidence type="ECO:0000256" key="3">
    <source>
        <dbReference type="ARBA" id="ARBA00024344"/>
    </source>
</evidence>
<keyword evidence="5" id="KW-0946">Virion</keyword>
<dbReference type="EMBL" id="CP095073">
    <property type="protein sequence ID" value="UOQ42618.1"/>
    <property type="molecule type" value="Genomic_DNA"/>
</dbReference>
<keyword evidence="5" id="KW-0167">Capsid protein</keyword>
<keyword evidence="1" id="KW-0749">Sporulation</keyword>
<dbReference type="InterPro" id="IPR012851">
    <property type="entry name" value="Spore_coat_CotF-like"/>
</dbReference>
<evidence type="ECO:0000313" key="6">
    <source>
        <dbReference type="Proteomes" id="UP000831787"/>
    </source>
</evidence>
<dbReference type="Pfam" id="PF07875">
    <property type="entry name" value="Coat_F"/>
    <property type="match status" value="1"/>
</dbReference>
<keyword evidence="6" id="KW-1185">Reference proteome</keyword>
<evidence type="ECO:0000313" key="5">
    <source>
        <dbReference type="EMBL" id="UOQ42618.1"/>
    </source>
</evidence>
<dbReference type="Gene3D" id="1.20.1260.10">
    <property type="match status" value="1"/>
</dbReference>
<reference evidence="5 6" key="1">
    <citation type="submission" date="2022-04" db="EMBL/GenBank/DDBJ databases">
        <title>Halobacillus sp. isolated from saltern.</title>
        <authorList>
            <person name="Won M."/>
            <person name="Lee C.-M."/>
            <person name="Woen H.-Y."/>
            <person name="Kwon S.-W."/>
        </authorList>
    </citation>
    <scope>NUCLEOTIDE SEQUENCE [LARGE SCALE GENOMIC DNA]</scope>
    <source>
        <strain evidence="5 6">SSBR10-3</strain>
    </source>
</reference>
<sequence>MQYPNEMNQNQNSMPQSEYMPAPMSHGGHELFDAHEILGSMVGCIDNYTLYEGYAQDNELRQMIQAQSQFLNQMYNTAVESLKTGQKPSEPTQVYNMDESNNVTFGLKPGAPKKPIQSTSELTEDHISSFMLGQMKGLSSLMAMAAGEITNPVLRRVIADSIPNTIEMSYEIFLYRNDRGYYQVPQLTQQDMQTMINSFAPSSQQPMN</sequence>
<dbReference type="PANTHER" id="PTHR39183">
    <property type="entry name" value="SPORE COAT PROTEIN F-LIKE PROTEIN YHCQ"/>
    <property type="match status" value="1"/>
</dbReference>
<comment type="similarity">
    <text evidence="3">Belongs to the CotF family.</text>
</comment>
<dbReference type="PANTHER" id="PTHR39183:SF1">
    <property type="entry name" value="SPORE COAT PROTEIN F-LIKE PROTEIN YHCQ"/>
    <property type="match status" value="1"/>
</dbReference>
<organism evidence="5 6">
    <name type="scientific">Halobacillus salinarum</name>
    <dbReference type="NCBI Taxonomy" id="2932257"/>
    <lineage>
        <taxon>Bacteria</taxon>
        <taxon>Bacillati</taxon>
        <taxon>Bacillota</taxon>
        <taxon>Bacilli</taxon>
        <taxon>Bacillales</taxon>
        <taxon>Bacillaceae</taxon>
        <taxon>Halobacillus</taxon>
    </lineage>
</organism>
<dbReference type="RefSeq" id="WP_244707873.1">
    <property type="nucleotide sequence ID" value="NZ_CP095073.1"/>
</dbReference>
<evidence type="ECO:0000256" key="1">
    <source>
        <dbReference type="ARBA" id="ARBA00022969"/>
    </source>
</evidence>
<name>A0ABY4EFD7_9BACI</name>
<comment type="subcellular location">
    <subcellularLocation>
        <location evidence="2">Spore coat</location>
    </subcellularLocation>
</comment>
<proteinExistence type="inferred from homology"/>